<sequence>MYNIIIPTYNEKDNIIPLFKMIHEIFKDMNLEYQIILIDDNSPDNTFDIAMSLDNINIVGVKRRGKLGLGSAYKAAVEYITGNYVIIMDADLSHDPLHIKDMIKMNLDYDIICGTRYALGGGVYGWSLMRRLISRGANNVASIMLSLGLSDVTGSFRIYRADAFKQLVNHAKSRGYSYQMEVLFLAKKFGYRIGECPIIFYDRIEGVSKCNIWEMVWFGLMVLYLFLFSS</sequence>
<keyword evidence="3 4" id="KW-0808">Transferase</keyword>
<gene>
    <name evidence="6" type="ORF">TCON_0951</name>
</gene>
<keyword evidence="7" id="KW-1185">Reference proteome</keyword>
<evidence type="ECO:0000256" key="3">
    <source>
        <dbReference type="ARBA" id="ARBA00022679"/>
    </source>
</evidence>
<proteinExistence type="inferred from homology"/>
<organism evidence="6 7">
    <name type="scientific">Astathelohania contejeani</name>
    <dbReference type="NCBI Taxonomy" id="164912"/>
    <lineage>
        <taxon>Eukaryota</taxon>
        <taxon>Fungi</taxon>
        <taxon>Fungi incertae sedis</taxon>
        <taxon>Microsporidia</taxon>
        <taxon>Astathelohaniidae</taxon>
        <taxon>Astathelohania</taxon>
    </lineage>
</organism>
<dbReference type="PANTHER" id="PTHR43398:SF1">
    <property type="entry name" value="DOLICHOL-PHOSPHATE MANNOSYLTRANSFERASE SUBUNIT 1"/>
    <property type="match status" value="1"/>
</dbReference>
<keyword evidence="4" id="KW-0256">Endoplasmic reticulum</keyword>
<comment type="subcellular location">
    <subcellularLocation>
        <location evidence="4">Endoplasmic reticulum</location>
    </subcellularLocation>
</comment>
<dbReference type="Proteomes" id="UP001516464">
    <property type="component" value="Unassembled WGS sequence"/>
</dbReference>
<evidence type="ECO:0000256" key="4">
    <source>
        <dbReference type="RuleBase" id="RU365083"/>
    </source>
</evidence>
<evidence type="ECO:0000313" key="6">
    <source>
        <dbReference type="EMBL" id="KAF7683846.1"/>
    </source>
</evidence>
<dbReference type="GO" id="GO:0016757">
    <property type="term" value="F:glycosyltransferase activity"/>
    <property type="evidence" value="ECO:0007669"/>
    <property type="project" value="UniProtKB-KW"/>
</dbReference>
<dbReference type="SUPFAM" id="SSF53448">
    <property type="entry name" value="Nucleotide-diphospho-sugar transferases"/>
    <property type="match status" value="1"/>
</dbReference>
<comment type="pathway">
    <text evidence="4">Protein modification; protein glycosylation.</text>
</comment>
<name>A0ABQ7I0H9_9MICR</name>
<dbReference type="InterPro" id="IPR039528">
    <property type="entry name" value="DPM1-like"/>
</dbReference>
<dbReference type="EMBL" id="SBIQ01000046">
    <property type="protein sequence ID" value="KAF7683846.1"/>
    <property type="molecule type" value="Genomic_DNA"/>
</dbReference>
<keyword evidence="2 4" id="KW-0328">Glycosyltransferase</keyword>
<comment type="similarity">
    <text evidence="1 4">Belongs to the glycosyltransferase 2 family.</text>
</comment>
<dbReference type="InterPro" id="IPR001173">
    <property type="entry name" value="Glyco_trans_2-like"/>
</dbReference>
<evidence type="ECO:0000256" key="2">
    <source>
        <dbReference type="ARBA" id="ARBA00022676"/>
    </source>
</evidence>
<comment type="function">
    <text evidence="4">Transfers mannose from GDP-mannose to dolichol monophosphate to form dolichol phosphate mannose (Dol-P-Man) which is the mannosyl donor in pathways leading to N-glycosylation, glycosyl phosphatidylinositol membrane anchoring, and O-mannosylation of proteins.</text>
</comment>
<dbReference type="Gene3D" id="3.90.550.10">
    <property type="entry name" value="Spore Coat Polysaccharide Biosynthesis Protein SpsA, Chain A"/>
    <property type="match status" value="1"/>
</dbReference>
<reference evidence="6 7" key="1">
    <citation type="submission" date="2019-01" db="EMBL/GenBank/DDBJ databases">
        <title>Genomes sequencing and comparative genomics of infectious freshwater microsporidia, Cucumispora dikerogammari and Thelohania contejeani.</title>
        <authorList>
            <person name="Cormier A."/>
            <person name="Giraud I."/>
            <person name="Wattier R."/>
            <person name="Teixeira M."/>
            <person name="Grandjean F."/>
            <person name="Rigaud T."/>
            <person name="Cordaux R."/>
        </authorList>
    </citation>
    <scope>NUCLEOTIDE SEQUENCE [LARGE SCALE GENOMIC DNA]</scope>
    <source>
        <strain evidence="6">T1</strain>
        <tissue evidence="6">Spores</tissue>
    </source>
</reference>
<dbReference type="EC" id="2.4.1.83" evidence="4"/>
<evidence type="ECO:0000259" key="5">
    <source>
        <dbReference type="Pfam" id="PF00535"/>
    </source>
</evidence>
<dbReference type="PANTHER" id="PTHR43398">
    <property type="entry name" value="DOLICHOL-PHOSPHATE MANNOSYLTRANSFERASE SUBUNIT 1"/>
    <property type="match status" value="1"/>
</dbReference>
<comment type="subunit">
    <text evidence="4">Component of the dolichol-phosphate mannose (DPM) synthase complex.</text>
</comment>
<dbReference type="InterPro" id="IPR029044">
    <property type="entry name" value="Nucleotide-diphossugar_trans"/>
</dbReference>
<dbReference type="Pfam" id="PF00535">
    <property type="entry name" value="Glycos_transf_2"/>
    <property type="match status" value="1"/>
</dbReference>
<dbReference type="CDD" id="cd06442">
    <property type="entry name" value="DPM1_like"/>
    <property type="match status" value="1"/>
</dbReference>
<accession>A0ABQ7I0H9</accession>
<comment type="catalytic activity">
    <reaction evidence="4">
        <text>a di-trans,poly-cis-dolichyl phosphate + GDP-alpha-D-mannose = a di-trans,poly-cis-dolichyl beta-D-mannosyl phosphate + GDP</text>
        <dbReference type="Rhea" id="RHEA:21184"/>
        <dbReference type="Rhea" id="RHEA-COMP:19498"/>
        <dbReference type="Rhea" id="RHEA-COMP:19501"/>
        <dbReference type="ChEBI" id="CHEBI:57527"/>
        <dbReference type="ChEBI" id="CHEBI:57683"/>
        <dbReference type="ChEBI" id="CHEBI:58189"/>
        <dbReference type="ChEBI" id="CHEBI:58211"/>
    </reaction>
</comment>
<evidence type="ECO:0000256" key="1">
    <source>
        <dbReference type="ARBA" id="ARBA00006739"/>
    </source>
</evidence>
<feature type="domain" description="Glycosyltransferase 2-like" evidence="5">
    <location>
        <begin position="4"/>
        <end position="167"/>
    </location>
</feature>
<evidence type="ECO:0000313" key="7">
    <source>
        <dbReference type="Proteomes" id="UP001516464"/>
    </source>
</evidence>
<comment type="caution">
    <text evidence="6">The sequence shown here is derived from an EMBL/GenBank/DDBJ whole genome shotgun (WGS) entry which is preliminary data.</text>
</comment>
<protein>
    <recommendedName>
        <fullName evidence="4">Dolichol-phosphate mannosyltransferase subunit 1</fullName>
        <ecNumber evidence="4">2.4.1.83</ecNumber>
    </recommendedName>
</protein>